<organism evidence="2 3">
    <name type="scientific">Agrobacterium larrymoorei</name>
    <dbReference type="NCBI Taxonomy" id="160699"/>
    <lineage>
        <taxon>Bacteria</taxon>
        <taxon>Pseudomonadati</taxon>
        <taxon>Pseudomonadota</taxon>
        <taxon>Alphaproteobacteria</taxon>
        <taxon>Hyphomicrobiales</taxon>
        <taxon>Rhizobiaceae</taxon>
        <taxon>Rhizobium/Agrobacterium group</taxon>
        <taxon>Agrobacterium</taxon>
    </lineage>
</organism>
<accession>A0AAJ2BIK5</accession>
<reference evidence="2" key="1">
    <citation type="submission" date="2023-08" db="EMBL/GenBank/DDBJ databases">
        <title>Functional and genomic diversity of the sorghum phyllosphere microbiome.</title>
        <authorList>
            <person name="Shade A."/>
        </authorList>
    </citation>
    <scope>NUCLEOTIDE SEQUENCE</scope>
    <source>
        <strain evidence="2">SORGH_AS_0974</strain>
    </source>
</reference>
<keyword evidence="1" id="KW-1133">Transmembrane helix</keyword>
<dbReference type="RefSeq" id="WP_309769406.1">
    <property type="nucleotide sequence ID" value="NZ_JAVIZC010000001.1"/>
</dbReference>
<name>A0AAJ2BIK5_9HYPH</name>
<comment type="caution">
    <text evidence="2">The sequence shown here is derived from an EMBL/GenBank/DDBJ whole genome shotgun (WGS) entry which is preliminary data.</text>
</comment>
<keyword evidence="1" id="KW-0812">Transmembrane</keyword>
<gene>
    <name evidence="2" type="ORF">QE369_000488</name>
</gene>
<evidence type="ECO:0000256" key="1">
    <source>
        <dbReference type="SAM" id="Phobius"/>
    </source>
</evidence>
<dbReference type="Proteomes" id="UP001255601">
    <property type="component" value="Unassembled WGS sequence"/>
</dbReference>
<protein>
    <submittedName>
        <fullName evidence="2">Uncharacterized protein</fullName>
    </submittedName>
</protein>
<evidence type="ECO:0000313" key="2">
    <source>
        <dbReference type="EMBL" id="MDR6100310.1"/>
    </source>
</evidence>
<keyword evidence="1" id="KW-0472">Membrane</keyword>
<evidence type="ECO:0000313" key="3">
    <source>
        <dbReference type="Proteomes" id="UP001255601"/>
    </source>
</evidence>
<dbReference type="EMBL" id="JAVIZC010000001">
    <property type="protein sequence ID" value="MDR6100310.1"/>
    <property type="molecule type" value="Genomic_DNA"/>
</dbReference>
<sequence>MPTLTNKKIPLGSISVTLSSVRRMWRELNEVVSEQGEIELARLVKPADQSDEEFEAHKENARRETFKILGTVEFDNGDAVHDTDPEIVKVEDEGPRIRAIYLSNITPYQQTVGVRPDHAFEVIIDLRNPALFDAGSVLSEPTPNNTSLAISGNRSGWQGGLEAVVRRNITRRRPIRTWFHGGMIYDLFLFVIALPLALYACWAFEPLVSKWFGFTSPVVVGAAYLYIALGVIWIYRFMFSYAKWAFPFTEIIDQKSSPARHRALWWSLVAALLLKPLASIASEVWKNALGLGL</sequence>
<feature type="transmembrane region" description="Helical" evidence="1">
    <location>
        <begin position="177"/>
        <end position="199"/>
    </location>
</feature>
<feature type="transmembrane region" description="Helical" evidence="1">
    <location>
        <begin position="263"/>
        <end position="285"/>
    </location>
</feature>
<proteinExistence type="predicted"/>
<feature type="transmembrane region" description="Helical" evidence="1">
    <location>
        <begin position="211"/>
        <end position="235"/>
    </location>
</feature>
<dbReference type="AlphaFoldDB" id="A0AAJ2BIK5"/>